<feature type="signal peptide" evidence="2">
    <location>
        <begin position="1"/>
        <end position="21"/>
    </location>
</feature>
<evidence type="ECO:0000256" key="2">
    <source>
        <dbReference type="SAM" id="SignalP"/>
    </source>
</evidence>
<feature type="region of interest" description="Disordered" evidence="1">
    <location>
        <begin position="122"/>
        <end position="175"/>
    </location>
</feature>
<keyword evidence="4" id="KW-1185">Reference proteome</keyword>
<dbReference type="Proteomes" id="UP001187346">
    <property type="component" value="Unassembled WGS sequence"/>
</dbReference>
<organism evidence="3 4">
    <name type="scientific">Streptomyces prunicolor</name>
    <dbReference type="NCBI Taxonomy" id="67348"/>
    <lineage>
        <taxon>Bacteria</taxon>
        <taxon>Bacillati</taxon>
        <taxon>Actinomycetota</taxon>
        <taxon>Actinomycetes</taxon>
        <taxon>Kitasatosporales</taxon>
        <taxon>Streptomycetaceae</taxon>
        <taxon>Streptomyces</taxon>
    </lineage>
</organism>
<feature type="compositionally biased region" description="Polar residues" evidence="1">
    <location>
        <begin position="166"/>
        <end position="175"/>
    </location>
</feature>
<name>A0ABU4FK51_9ACTN</name>
<comment type="caution">
    <text evidence="3">The sequence shown here is derived from an EMBL/GenBank/DDBJ whole genome shotgun (WGS) entry which is preliminary data.</text>
</comment>
<accession>A0ABU4FK51</accession>
<dbReference type="EMBL" id="JAWMAJ010000125">
    <property type="protein sequence ID" value="MDV7220326.1"/>
    <property type="molecule type" value="Genomic_DNA"/>
</dbReference>
<feature type="chain" id="PRO_5045882982" description="Lipoprotein" evidence="2">
    <location>
        <begin position="22"/>
        <end position="175"/>
    </location>
</feature>
<evidence type="ECO:0000313" key="4">
    <source>
        <dbReference type="Proteomes" id="UP001187346"/>
    </source>
</evidence>
<reference evidence="3 4" key="1">
    <citation type="submission" date="2023-10" db="EMBL/GenBank/DDBJ databases">
        <title>Characterization of rhizosphere-enriched actinobacteria from wheat plants lab-grown on chernevaya soil.</title>
        <authorList>
            <person name="Tikhonova E.N."/>
            <person name="Konopkin A."/>
            <person name="Kravchenko I.K."/>
        </authorList>
    </citation>
    <scope>NUCLEOTIDE SEQUENCE [LARGE SCALE GENOMIC DNA]</scope>
    <source>
        <strain evidence="3 4">RR29</strain>
    </source>
</reference>
<dbReference type="RefSeq" id="WP_317773944.1">
    <property type="nucleotide sequence ID" value="NZ_JAWMAJ010000125.1"/>
</dbReference>
<dbReference type="PROSITE" id="PS51257">
    <property type="entry name" value="PROKAR_LIPOPROTEIN"/>
    <property type="match status" value="1"/>
</dbReference>
<keyword evidence="2" id="KW-0732">Signal</keyword>
<gene>
    <name evidence="3" type="ORF">R5A26_30725</name>
</gene>
<evidence type="ECO:0000256" key="1">
    <source>
        <dbReference type="SAM" id="MobiDB-lite"/>
    </source>
</evidence>
<sequence>MLIRQRIRNVGALAALLTALALTVGGCGSGDDSASTTSPSASANAKDAQGVKFAQCLREHGVDVEDPEPGQGIRIQVGAGTPKSTVDAAMEACRKYDPMQQSGASADPQADAKLRKMAQCMRDNGVENFPDPEPGKGIRIDGSVANDPDFSAADKKCQKYAPAGGQRSTDSDGNG</sequence>
<evidence type="ECO:0008006" key="5">
    <source>
        <dbReference type="Google" id="ProtNLM"/>
    </source>
</evidence>
<evidence type="ECO:0000313" key="3">
    <source>
        <dbReference type="EMBL" id="MDV7220326.1"/>
    </source>
</evidence>
<protein>
    <recommendedName>
        <fullName evidence="5">Lipoprotein</fullName>
    </recommendedName>
</protein>
<proteinExistence type="predicted"/>